<evidence type="ECO:0000256" key="6">
    <source>
        <dbReference type="ARBA" id="ARBA00038076"/>
    </source>
</evidence>
<feature type="transmembrane region" description="Helical" evidence="7">
    <location>
        <begin position="488"/>
        <end position="508"/>
    </location>
</feature>
<dbReference type="Proteomes" id="UP001484239">
    <property type="component" value="Unassembled WGS sequence"/>
</dbReference>
<dbReference type="Pfam" id="PF02687">
    <property type="entry name" value="FtsX"/>
    <property type="match status" value="2"/>
</dbReference>
<dbReference type="InterPro" id="IPR025857">
    <property type="entry name" value="MacB_PCD"/>
</dbReference>
<feature type="transmembrane region" description="Helical" evidence="7">
    <location>
        <begin position="387"/>
        <end position="418"/>
    </location>
</feature>
<evidence type="ECO:0000256" key="7">
    <source>
        <dbReference type="SAM" id="Phobius"/>
    </source>
</evidence>
<name>A0ABU9ECX0_9BACT</name>
<feature type="transmembrane region" description="Helical" evidence="7">
    <location>
        <begin position="93"/>
        <end position="115"/>
    </location>
</feature>
<evidence type="ECO:0000256" key="3">
    <source>
        <dbReference type="ARBA" id="ARBA00022692"/>
    </source>
</evidence>
<feature type="transmembrane region" description="Helical" evidence="7">
    <location>
        <begin position="749"/>
        <end position="775"/>
    </location>
</feature>
<feature type="domain" description="ABC3 transporter permease C-terminal" evidence="8">
    <location>
        <begin position="756"/>
        <end position="869"/>
    </location>
</feature>
<dbReference type="RefSeq" id="WP_405280450.1">
    <property type="nucleotide sequence ID" value="NZ_JBBHLI010000012.1"/>
</dbReference>
<dbReference type="PANTHER" id="PTHR30572:SF4">
    <property type="entry name" value="ABC TRANSPORTER PERMEASE YTRF"/>
    <property type="match status" value="1"/>
</dbReference>
<evidence type="ECO:0000256" key="2">
    <source>
        <dbReference type="ARBA" id="ARBA00022475"/>
    </source>
</evidence>
<reference evidence="10 11" key="1">
    <citation type="submission" date="2024-02" db="EMBL/GenBank/DDBJ databases">
        <title>A novel Gemmatimonadota bacterium.</title>
        <authorList>
            <person name="Du Z.-J."/>
            <person name="Ye Y.-Q."/>
        </authorList>
    </citation>
    <scope>NUCLEOTIDE SEQUENCE [LARGE SCALE GENOMIC DNA]</scope>
    <source>
        <strain evidence="10 11">DH-20</strain>
    </source>
</reference>
<dbReference type="InterPro" id="IPR050250">
    <property type="entry name" value="Macrolide_Exporter_MacB"/>
</dbReference>
<protein>
    <submittedName>
        <fullName evidence="10">ABC transporter permease</fullName>
    </submittedName>
</protein>
<feature type="transmembrane region" description="Helical" evidence="7">
    <location>
        <begin position="839"/>
        <end position="862"/>
    </location>
</feature>
<comment type="caution">
    <text evidence="10">The sequence shown here is derived from an EMBL/GenBank/DDBJ whole genome shotgun (WGS) entry which is preliminary data.</text>
</comment>
<evidence type="ECO:0000259" key="9">
    <source>
        <dbReference type="Pfam" id="PF12704"/>
    </source>
</evidence>
<keyword evidence="11" id="KW-1185">Reference proteome</keyword>
<dbReference type="PANTHER" id="PTHR30572">
    <property type="entry name" value="MEMBRANE COMPONENT OF TRANSPORTER-RELATED"/>
    <property type="match status" value="1"/>
</dbReference>
<sequence>MSWARRLVRICLGGEARDVVEGDLDERLRADLEAGFDEREAGRRDRRRALGSIVAVWRDRMIPRGPGAGRGGGMAMWTTTVRAARGIVRRPRFAAAVVGTLGLGLGAATAVFSVVDGVLLRPLDLPEPHELVAIWMTQEGETTNLSAPNAMDLRLGVEAFEAMVLYSGGSAAVTGSDGRIRTTEAVRVTDQLTRVLGRAPLLGRDFRPDDMRPGAPATAVITHGFWTEAFGADPAVVGRTIDLDGVPTEVVGVLAAGVAFPLAPDARLMLPMADEGIFRERDLIWLGAVARLRADVDPAAARAEVEGVWEGLRSEHPRALLDHGVAVLPLQRYLVADLRGSLWLLMGATGLLLAMACLSVGGLLLARGRSRAGELSLRAALGAGRRAIVGEMVIEGLLLTVGAAALGAVLAAGLVRALRTVGPADLVPLQQVSVDGRVLAVSAVAALLVGLATTAWPALRSVRAAPAARLMLGGRGGVGERGARAGRFATVGAQVALATVLLAGATLLGRSFLSLVQVDPGYRIDGVITARVEMAPAAWESAEARRALLRDAADRLRAEPGVEEVGWTLLRPLDDSRINYDVAIDGEPAVAAEQGPSADLQLATSGYFRALEIPLLEGRLFEDRDVDGPPVALVTAALARDLWGDASPVGRRIGWVVTEAEGPRWHEVIGVVADVRQQSLDAPEHGTMILDLMQRPQYGATLTVRASRDLGPIAEAMRREVPQLGPGIAELEVTTLRDARSADVAPQRFLALLLASFSVVAVILAAVGTCATLAWTMSRRRREVGVRLALGADPSRVRREVIREGMQPVVAGLLVGAAGALMAAGTVRGLLFEVPARDPWSLTLTLVTLAGVGLLACLIPAVRASRADPAWSLRE</sequence>
<dbReference type="Pfam" id="PF12704">
    <property type="entry name" value="MacB_PCD"/>
    <property type="match status" value="2"/>
</dbReference>
<evidence type="ECO:0000313" key="11">
    <source>
        <dbReference type="Proteomes" id="UP001484239"/>
    </source>
</evidence>
<comment type="subcellular location">
    <subcellularLocation>
        <location evidence="1">Cell membrane</location>
        <topology evidence="1">Multi-pass membrane protein</topology>
    </subcellularLocation>
</comment>
<evidence type="ECO:0000259" key="8">
    <source>
        <dbReference type="Pfam" id="PF02687"/>
    </source>
</evidence>
<keyword evidence="5 7" id="KW-0472">Membrane</keyword>
<feature type="domain" description="MacB-like periplasmic core" evidence="9">
    <location>
        <begin position="98"/>
        <end position="306"/>
    </location>
</feature>
<dbReference type="NCBIfam" id="TIGR03434">
    <property type="entry name" value="ADOP"/>
    <property type="match status" value="1"/>
</dbReference>
<proteinExistence type="inferred from homology"/>
<evidence type="ECO:0000313" key="10">
    <source>
        <dbReference type="EMBL" id="MEK9502573.1"/>
    </source>
</evidence>
<evidence type="ECO:0000256" key="5">
    <source>
        <dbReference type="ARBA" id="ARBA00023136"/>
    </source>
</evidence>
<feature type="transmembrane region" description="Helical" evidence="7">
    <location>
        <begin position="438"/>
        <end position="459"/>
    </location>
</feature>
<feature type="transmembrane region" description="Helical" evidence="7">
    <location>
        <begin position="342"/>
        <end position="366"/>
    </location>
</feature>
<dbReference type="InterPro" id="IPR017800">
    <property type="entry name" value="ADOP"/>
</dbReference>
<dbReference type="InterPro" id="IPR003838">
    <property type="entry name" value="ABC3_permease_C"/>
</dbReference>
<accession>A0ABU9ECX0</accession>
<keyword evidence="2" id="KW-1003">Cell membrane</keyword>
<feature type="domain" description="MacB-like periplasmic core" evidence="9">
    <location>
        <begin position="550"/>
        <end position="691"/>
    </location>
</feature>
<dbReference type="EMBL" id="JBBHLI010000012">
    <property type="protein sequence ID" value="MEK9502573.1"/>
    <property type="molecule type" value="Genomic_DNA"/>
</dbReference>
<gene>
    <name evidence="10" type="ORF">WI372_16385</name>
</gene>
<organism evidence="10 11">
    <name type="scientific">Gaopeijia maritima</name>
    <dbReference type="NCBI Taxonomy" id="3119007"/>
    <lineage>
        <taxon>Bacteria</taxon>
        <taxon>Pseudomonadati</taxon>
        <taxon>Gemmatimonadota</taxon>
        <taxon>Longimicrobiia</taxon>
        <taxon>Gaopeijiales</taxon>
        <taxon>Gaopeijiaceae</taxon>
        <taxon>Gaopeijia</taxon>
    </lineage>
</organism>
<comment type="similarity">
    <text evidence="6">Belongs to the ABC-4 integral membrane protein family.</text>
</comment>
<evidence type="ECO:0000256" key="4">
    <source>
        <dbReference type="ARBA" id="ARBA00022989"/>
    </source>
</evidence>
<keyword evidence="3 7" id="KW-0812">Transmembrane</keyword>
<feature type="transmembrane region" description="Helical" evidence="7">
    <location>
        <begin position="808"/>
        <end position="827"/>
    </location>
</feature>
<feature type="domain" description="ABC3 transporter permease C-terminal" evidence="8">
    <location>
        <begin position="350"/>
        <end position="464"/>
    </location>
</feature>
<evidence type="ECO:0000256" key="1">
    <source>
        <dbReference type="ARBA" id="ARBA00004651"/>
    </source>
</evidence>
<keyword evidence="4 7" id="KW-1133">Transmembrane helix</keyword>